<dbReference type="PANTHER" id="PTHR30576">
    <property type="entry name" value="COLANIC BIOSYNTHESIS UDP-GLUCOSE LIPID CARRIER TRANSFERASE"/>
    <property type="match status" value="1"/>
</dbReference>
<sequence length="714" mass="79721">MPNNPTGKIRTPFSICCFDSVSGIISLVIVSPLMVYGYLRSLFISNCAFESVYIKGSSTQVIELLQFSYNGWYKKLPILLNLIKGDIAIIGAPTEFVLTDINTAPVSDKQKPNQNIKPGLMSMEQLNALTGLHFEDSANALTKAHSNLARYLMAIVRSLVLRAAMALFFSHTPKSSKSISLFGISLNNWTMQQLLDEILLQCQKSSASAVSLNVELPRSKASSANTPSNQSAGMQQYAFINADCLNISTQNEHYRQCLQQSQRIFADGIGLRVACLSKGEALRANLNGTDLFPRLCQLAAQQELSIYMLGGAADVAQTAAQNMQACYPNLKIAGTHHGYFNTAANSQDNQQVIQAINSVNADILLVAMGAPTQELWLAQNKSQLNCAIGIGVGGLFDFYSNRIKRAPLWLRQMGLEWTFRLLQEPTRMWKRYIIGNPVFLYRVWRENRQLKKRITQQSTPQKTNTQQGTPLTDAQLTTQLQAQLGKANRRQAELPSFDCKRANVRRAQFDLAMRCSKAAKRSLDLVGAAILLLLLSPIFALTAIAIKVSSRGPVLYSQPRCGLYNRPFTMWKFRSMYQDADKRLTALASNNEMNGGVIFKMKADPRITFIGRCIRKTSIDELPQLWNVLKGEMSLVGPRPALISEVEQYKQHHRNRLAVKPGITCIWQVSGRSTIPFEQQVELDIEYIYKQSLVADLWLLLKTIPAVIFARGAY</sequence>
<dbReference type="PANTHER" id="PTHR30576:SF10">
    <property type="entry name" value="SLL5057 PROTEIN"/>
    <property type="match status" value="1"/>
</dbReference>
<organism evidence="4 5">
    <name type="scientific">Shewanella pneumatophori</name>
    <dbReference type="NCBI Taxonomy" id="314092"/>
    <lineage>
        <taxon>Bacteria</taxon>
        <taxon>Pseudomonadati</taxon>
        <taxon>Pseudomonadota</taxon>
        <taxon>Gammaproteobacteria</taxon>
        <taxon>Alteromonadales</taxon>
        <taxon>Shewanellaceae</taxon>
        <taxon>Shewanella</taxon>
    </lineage>
</organism>
<comment type="caution">
    <text evidence="4">The sequence shown here is derived from an EMBL/GenBank/DDBJ whole genome shotgun (WGS) entry which is preliminary data.</text>
</comment>
<dbReference type="GO" id="GO:0016780">
    <property type="term" value="F:phosphotransferase activity, for other substituted phosphate groups"/>
    <property type="evidence" value="ECO:0007669"/>
    <property type="project" value="TreeGrafter"/>
</dbReference>
<dbReference type="Pfam" id="PF02397">
    <property type="entry name" value="Bac_transf"/>
    <property type="match status" value="1"/>
</dbReference>
<evidence type="ECO:0000313" key="4">
    <source>
        <dbReference type="EMBL" id="MCL1139547.1"/>
    </source>
</evidence>
<dbReference type="NCBIfam" id="TIGR00696">
    <property type="entry name" value="wecG_tagA_cpsF"/>
    <property type="match status" value="1"/>
</dbReference>
<proteinExistence type="inferred from homology"/>
<keyword evidence="5" id="KW-1185">Reference proteome</keyword>
<dbReference type="Pfam" id="PF03808">
    <property type="entry name" value="Glyco_tran_WecG"/>
    <property type="match status" value="1"/>
</dbReference>
<dbReference type="AlphaFoldDB" id="A0A9X2CF32"/>
<evidence type="ECO:0000256" key="1">
    <source>
        <dbReference type="ARBA" id="ARBA00006464"/>
    </source>
</evidence>
<reference evidence="4" key="1">
    <citation type="submission" date="2022-01" db="EMBL/GenBank/DDBJ databases">
        <title>Whole genome-based taxonomy of the Shewanellaceae.</title>
        <authorList>
            <person name="Martin-Rodriguez A.J."/>
        </authorList>
    </citation>
    <scope>NUCLEOTIDE SEQUENCE</scope>
    <source>
        <strain evidence="4">KCTC 23973</strain>
    </source>
</reference>
<dbReference type="EMBL" id="JAKILB010000008">
    <property type="protein sequence ID" value="MCL1139547.1"/>
    <property type="molecule type" value="Genomic_DNA"/>
</dbReference>
<evidence type="ECO:0000256" key="2">
    <source>
        <dbReference type="SAM" id="Phobius"/>
    </source>
</evidence>
<dbReference type="InterPro" id="IPR004629">
    <property type="entry name" value="WecG_TagA_CpsF"/>
</dbReference>
<feature type="transmembrane region" description="Helical" evidence="2">
    <location>
        <begin position="20"/>
        <end position="39"/>
    </location>
</feature>
<protein>
    <submittedName>
        <fullName evidence="4">WecB/TagA/CpsF family glycosyltransferase</fullName>
    </submittedName>
</protein>
<gene>
    <name evidence="4" type="ORF">L2740_13445</name>
</gene>
<dbReference type="CDD" id="cd06533">
    <property type="entry name" value="Glyco_transf_WecG_TagA"/>
    <property type="match status" value="1"/>
</dbReference>
<keyword evidence="2" id="KW-0812">Transmembrane</keyword>
<name>A0A9X2CF32_9GAMM</name>
<keyword evidence="2" id="KW-0472">Membrane</keyword>
<feature type="domain" description="Bacterial sugar transferase" evidence="3">
    <location>
        <begin position="520"/>
        <end position="708"/>
    </location>
</feature>
<dbReference type="RefSeq" id="WP_248950672.1">
    <property type="nucleotide sequence ID" value="NZ_JAKILB010000008.1"/>
</dbReference>
<dbReference type="InterPro" id="IPR003362">
    <property type="entry name" value="Bact_transf"/>
</dbReference>
<accession>A0A9X2CF32</accession>
<evidence type="ECO:0000259" key="3">
    <source>
        <dbReference type="Pfam" id="PF02397"/>
    </source>
</evidence>
<keyword evidence="2" id="KW-1133">Transmembrane helix</keyword>
<comment type="similarity">
    <text evidence="1">Belongs to the bacterial sugar transferase family.</text>
</comment>
<evidence type="ECO:0000313" key="5">
    <source>
        <dbReference type="Proteomes" id="UP001139293"/>
    </source>
</evidence>
<dbReference type="Proteomes" id="UP001139293">
    <property type="component" value="Unassembled WGS sequence"/>
</dbReference>